<feature type="region of interest" description="Disordered" evidence="1">
    <location>
        <begin position="1"/>
        <end position="60"/>
    </location>
</feature>
<organism evidence="2 3">
    <name type="scientific">Hirsutella minnesotensis 3608</name>
    <dbReference type="NCBI Taxonomy" id="1043627"/>
    <lineage>
        <taxon>Eukaryota</taxon>
        <taxon>Fungi</taxon>
        <taxon>Dikarya</taxon>
        <taxon>Ascomycota</taxon>
        <taxon>Pezizomycotina</taxon>
        <taxon>Sordariomycetes</taxon>
        <taxon>Hypocreomycetidae</taxon>
        <taxon>Hypocreales</taxon>
        <taxon>Ophiocordycipitaceae</taxon>
        <taxon>Hirsutella</taxon>
    </lineage>
</organism>
<dbReference type="AlphaFoldDB" id="A0A0F7ZV02"/>
<protein>
    <submittedName>
        <fullName evidence="2">Uncharacterized protein</fullName>
    </submittedName>
</protein>
<dbReference type="Proteomes" id="UP000054481">
    <property type="component" value="Unassembled WGS sequence"/>
</dbReference>
<gene>
    <name evidence="2" type="ORF">HIM_04915</name>
</gene>
<dbReference type="EMBL" id="KQ030515">
    <property type="protein sequence ID" value="KJZ75758.1"/>
    <property type="molecule type" value="Genomic_DNA"/>
</dbReference>
<evidence type="ECO:0000313" key="3">
    <source>
        <dbReference type="Proteomes" id="UP000054481"/>
    </source>
</evidence>
<accession>A0A0F7ZV02</accession>
<proteinExistence type="predicted"/>
<feature type="compositionally biased region" description="Acidic residues" evidence="1">
    <location>
        <begin position="25"/>
        <end position="44"/>
    </location>
</feature>
<evidence type="ECO:0000313" key="2">
    <source>
        <dbReference type="EMBL" id="KJZ75758.1"/>
    </source>
</evidence>
<name>A0A0F7ZV02_9HYPO</name>
<sequence>MASPALIPALPPTLSEPGGELPVDSADEFSESDDCDDFHDNDDWDGGKDTVGDSITVATN</sequence>
<keyword evidence="3" id="KW-1185">Reference proteome</keyword>
<evidence type="ECO:0000256" key="1">
    <source>
        <dbReference type="SAM" id="MobiDB-lite"/>
    </source>
</evidence>
<reference evidence="2 3" key="1">
    <citation type="journal article" date="2014" name="Genome Biol. Evol.">
        <title>Comparative genomics and transcriptomics analyses reveal divergent lifestyle features of nematode endoparasitic fungus Hirsutella minnesotensis.</title>
        <authorList>
            <person name="Lai Y."/>
            <person name="Liu K."/>
            <person name="Zhang X."/>
            <person name="Zhang X."/>
            <person name="Li K."/>
            <person name="Wang N."/>
            <person name="Shu C."/>
            <person name="Wu Y."/>
            <person name="Wang C."/>
            <person name="Bushley K.E."/>
            <person name="Xiang M."/>
            <person name="Liu X."/>
        </authorList>
    </citation>
    <scope>NUCLEOTIDE SEQUENCE [LARGE SCALE GENOMIC DNA]</scope>
    <source>
        <strain evidence="2 3">3608</strain>
    </source>
</reference>